<dbReference type="Proteomes" id="UP001234297">
    <property type="component" value="Chromosome 3"/>
</dbReference>
<accession>A0ACC2LUV8</accession>
<dbReference type="EMBL" id="CM056811">
    <property type="protein sequence ID" value="KAJ8637145.1"/>
    <property type="molecule type" value="Genomic_DNA"/>
</dbReference>
<organism evidence="1 2">
    <name type="scientific">Persea americana</name>
    <name type="common">Avocado</name>
    <dbReference type="NCBI Taxonomy" id="3435"/>
    <lineage>
        <taxon>Eukaryota</taxon>
        <taxon>Viridiplantae</taxon>
        <taxon>Streptophyta</taxon>
        <taxon>Embryophyta</taxon>
        <taxon>Tracheophyta</taxon>
        <taxon>Spermatophyta</taxon>
        <taxon>Magnoliopsida</taxon>
        <taxon>Magnoliidae</taxon>
        <taxon>Laurales</taxon>
        <taxon>Lauraceae</taxon>
        <taxon>Persea</taxon>
    </lineage>
</organism>
<sequence>MQRGCTEGCGSSSLERGCLNKPIEETHHPYLESEGENNVSRLSTGRSNSQGTPANEPTTGFHLKSILTKIFPRRPIKNTSSSSKNTRTIYPTTLEAKVMLRIGLVALIGLLSVTYKINGDGNLVPTTLFHQPTFTFTFFLIIIMVVFYFAAIGVVLEVPFPKITKVINIISFVLIVLGVTVLLWALIPNSVRWIPWIFFACAVAVVFGVLVRGRFTDKSSALKSTASLGSSSLLPI</sequence>
<gene>
    <name evidence="1" type="ORF">MRB53_011412</name>
</gene>
<comment type="caution">
    <text evidence="1">The sequence shown here is derived from an EMBL/GenBank/DDBJ whole genome shotgun (WGS) entry which is preliminary data.</text>
</comment>
<proteinExistence type="predicted"/>
<reference evidence="1 2" key="1">
    <citation type="journal article" date="2022" name="Hortic Res">
        <title>A haplotype resolved chromosomal level avocado genome allows analysis of novel avocado genes.</title>
        <authorList>
            <person name="Nath O."/>
            <person name="Fletcher S.J."/>
            <person name="Hayward A."/>
            <person name="Shaw L.M."/>
            <person name="Masouleh A.K."/>
            <person name="Furtado A."/>
            <person name="Henry R.J."/>
            <person name="Mitter N."/>
        </authorList>
    </citation>
    <scope>NUCLEOTIDE SEQUENCE [LARGE SCALE GENOMIC DNA]</scope>
    <source>
        <strain evidence="2">cv. Hass</strain>
    </source>
</reference>
<evidence type="ECO:0000313" key="1">
    <source>
        <dbReference type="EMBL" id="KAJ8637145.1"/>
    </source>
</evidence>
<name>A0ACC2LUV8_PERAE</name>
<keyword evidence="2" id="KW-1185">Reference proteome</keyword>
<protein>
    <submittedName>
        <fullName evidence="1">Uncharacterized protein</fullName>
    </submittedName>
</protein>
<evidence type="ECO:0000313" key="2">
    <source>
        <dbReference type="Proteomes" id="UP001234297"/>
    </source>
</evidence>